<evidence type="ECO:0000256" key="1">
    <source>
        <dbReference type="RuleBase" id="RU362001"/>
    </source>
</evidence>
<reference evidence="2" key="1">
    <citation type="journal article" date="2022" name="ISME J.">
        <title>Identification of active gaseous-alkane degraders at natural gas seeps.</title>
        <authorList>
            <person name="Farhan Ul Haque M."/>
            <person name="Hernandez M."/>
            <person name="Crombie A.T."/>
            <person name="Murrell J.C."/>
        </authorList>
    </citation>
    <scope>NUCLEOTIDE SEQUENCE</scope>
    <source>
        <strain evidence="2">ANDR5</strain>
    </source>
</reference>
<dbReference type="RefSeq" id="WP_243072955.1">
    <property type="nucleotide sequence ID" value="NZ_JAIVFL010000001.1"/>
</dbReference>
<comment type="similarity">
    <text evidence="1">Belongs to the WXG100 family.</text>
</comment>
<protein>
    <recommendedName>
        <fullName evidence="1">ESAT-6-like protein</fullName>
    </recommendedName>
</protein>
<dbReference type="InterPro" id="IPR036689">
    <property type="entry name" value="ESAT-6-like_sf"/>
</dbReference>
<proteinExistence type="inferred from homology"/>
<dbReference type="Pfam" id="PF06013">
    <property type="entry name" value="WXG100"/>
    <property type="match status" value="1"/>
</dbReference>
<dbReference type="Gene3D" id="1.10.287.1060">
    <property type="entry name" value="ESAT-6-like"/>
    <property type="match status" value="1"/>
</dbReference>
<dbReference type="NCBIfam" id="TIGR03930">
    <property type="entry name" value="WXG100_ESAT6"/>
    <property type="match status" value="1"/>
</dbReference>
<dbReference type="InterPro" id="IPR010310">
    <property type="entry name" value="T7SS_ESAT-6-like"/>
</dbReference>
<sequence length="101" mass="10515">MSGDLRVEPAALVGTCESLSGAAEHLLGRLKSLDGAVTSMLTGWQGCSGRAFGDAWRMWHQGADEVEKALAIMADLLGQAAKGFESHEQAGVEQLRGVCGG</sequence>
<name>A0ABS9YZZ5_9MYCO</name>
<dbReference type="EMBL" id="JAIVFL010000001">
    <property type="protein sequence ID" value="MCI4676805.1"/>
    <property type="molecule type" value="Genomic_DNA"/>
</dbReference>
<dbReference type="SUPFAM" id="SSF140453">
    <property type="entry name" value="EsxAB dimer-like"/>
    <property type="match status" value="1"/>
</dbReference>
<organism evidence="2 3">
    <name type="scientific">Candidatus Mycolicibacterium alkanivorans</name>
    <dbReference type="NCBI Taxonomy" id="2954114"/>
    <lineage>
        <taxon>Bacteria</taxon>
        <taxon>Bacillati</taxon>
        <taxon>Actinomycetota</taxon>
        <taxon>Actinomycetes</taxon>
        <taxon>Mycobacteriales</taxon>
        <taxon>Mycobacteriaceae</taxon>
        <taxon>Mycolicibacterium</taxon>
    </lineage>
</organism>
<evidence type="ECO:0000313" key="2">
    <source>
        <dbReference type="EMBL" id="MCI4676805.1"/>
    </source>
</evidence>
<gene>
    <name evidence="2" type="ORF">K9U37_18725</name>
</gene>
<dbReference type="Proteomes" id="UP001139068">
    <property type="component" value="Unassembled WGS sequence"/>
</dbReference>
<accession>A0ABS9YZZ5</accession>
<comment type="caution">
    <text evidence="2">The sequence shown here is derived from an EMBL/GenBank/DDBJ whole genome shotgun (WGS) entry which is preliminary data.</text>
</comment>
<evidence type="ECO:0000313" key="3">
    <source>
        <dbReference type="Proteomes" id="UP001139068"/>
    </source>
</evidence>
<keyword evidence="3" id="KW-1185">Reference proteome</keyword>